<evidence type="ECO:0000256" key="1">
    <source>
        <dbReference type="ARBA" id="ARBA00005300"/>
    </source>
</evidence>
<dbReference type="Gene3D" id="3.30.420.10">
    <property type="entry name" value="Ribonuclease H-like superfamily/Ribonuclease H"/>
    <property type="match status" value="1"/>
</dbReference>
<dbReference type="PANTHER" id="PTHR10642:SF25">
    <property type="entry name" value="RNASE H TYPE-1 DOMAIN-CONTAINING PROTEIN"/>
    <property type="match status" value="1"/>
</dbReference>
<dbReference type="AlphaFoldDB" id="A0A2R6NJ87"/>
<dbReference type="PANTHER" id="PTHR10642">
    <property type="entry name" value="RIBONUCLEASE H1"/>
    <property type="match status" value="1"/>
</dbReference>
<evidence type="ECO:0000313" key="4">
    <source>
        <dbReference type="Proteomes" id="UP000186601"/>
    </source>
</evidence>
<keyword evidence="4" id="KW-1185">Reference proteome</keyword>
<comment type="similarity">
    <text evidence="1">Belongs to the RNase H family.</text>
</comment>
<dbReference type="InterPro" id="IPR050092">
    <property type="entry name" value="RNase_H"/>
</dbReference>
<dbReference type="CDD" id="cd09276">
    <property type="entry name" value="Rnase_HI_RT_non_LTR"/>
    <property type="match status" value="1"/>
</dbReference>
<protein>
    <recommendedName>
        <fullName evidence="2">RNase H type-1 domain-containing protein</fullName>
    </recommendedName>
</protein>
<proteinExistence type="inferred from homology"/>
<dbReference type="EMBL" id="MLYV02001188">
    <property type="protein sequence ID" value="PSR72426.1"/>
    <property type="molecule type" value="Genomic_DNA"/>
</dbReference>
<dbReference type="SUPFAM" id="SSF53098">
    <property type="entry name" value="Ribonuclease H-like"/>
    <property type="match status" value="1"/>
</dbReference>
<accession>A0A2R6NJ87</accession>
<dbReference type="Proteomes" id="UP000186601">
    <property type="component" value="Unassembled WGS sequence"/>
</dbReference>
<reference evidence="3 4" key="1">
    <citation type="submission" date="2018-02" db="EMBL/GenBank/DDBJ databases">
        <title>Genome sequence of the basidiomycete white-rot fungus Phlebia centrifuga.</title>
        <authorList>
            <person name="Granchi Z."/>
            <person name="Peng M."/>
            <person name="de Vries R.P."/>
            <person name="Hilden K."/>
            <person name="Makela M.R."/>
            <person name="Grigoriev I."/>
            <person name="Riley R."/>
        </authorList>
    </citation>
    <scope>NUCLEOTIDE SEQUENCE [LARGE SCALE GENOMIC DNA]</scope>
    <source>
        <strain evidence="3 4">FBCC195</strain>
    </source>
</reference>
<gene>
    <name evidence="3" type="ORF">PHLCEN_2v11707</name>
</gene>
<evidence type="ECO:0000313" key="3">
    <source>
        <dbReference type="EMBL" id="PSR72426.1"/>
    </source>
</evidence>
<evidence type="ECO:0000259" key="2">
    <source>
        <dbReference type="PROSITE" id="PS50879"/>
    </source>
</evidence>
<dbReference type="PROSITE" id="PS50879">
    <property type="entry name" value="RNASE_H_1"/>
    <property type="match status" value="1"/>
</dbReference>
<dbReference type="InterPro" id="IPR002156">
    <property type="entry name" value="RNaseH_domain"/>
</dbReference>
<dbReference type="GO" id="GO:0043137">
    <property type="term" value="P:DNA replication, removal of RNA primer"/>
    <property type="evidence" value="ECO:0007669"/>
    <property type="project" value="TreeGrafter"/>
</dbReference>
<dbReference type="GO" id="GO:0004523">
    <property type="term" value="F:RNA-DNA hybrid ribonuclease activity"/>
    <property type="evidence" value="ECO:0007669"/>
    <property type="project" value="InterPro"/>
</dbReference>
<sequence length="295" mass="33038">MYQLRPDDVETISPARFGPYWRPKHATEIAEDKDSAKEAEKKWRRKDGIRVYTDGSDVGGGVGAAAVLYKPGQKRVKTLQYHLGPSSRHTVYEAEVVALILGMELIRQESKVRDVSLAVDNQAAVLSSRASKSAPGHYLMDKYHQMQARAVKKHPNMRITVRWVPGHMGIKGNEEADVRAKEAAKGEMEVCRPIPAILRKELPQSISKLHQGRSEELKAEATARWRNSPQWARMNEIDPTLPSKRYSVLIAGLPQRHAAILFQLRTGHAPLQKLLHKIGKADTPMCPACHEAPET</sequence>
<dbReference type="Pfam" id="PF00075">
    <property type="entry name" value="RNase_H"/>
    <property type="match status" value="1"/>
</dbReference>
<feature type="domain" description="RNase H type-1" evidence="2">
    <location>
        <begin position="45"/>
        <end position="185"/>
    </location>
</feature>
<comment type="caution">
    <text evidence="3">The sequence shown here is derived from an EMBL/GenBank/DDBJ whole genome shotgun (WGS) entry which is preliminary data.</text>
</comment>
<dbReference type="GO" id="GO:0003676">
    <property type="term" value="F:nucleic acid binding"/>
    <property type="evidence" value="ECO:0007669"/>
    <property type="project" value="InterPro"/>
</dbReference>
<dbReference type="STRING" id="98765.A0A2R6NJ87"/>
<dbReference type="InterPro" id="IPR012337">
    <property type="entry name" value="RNaseH-like_sf"/>
</dbReference>
<name>A0A2R6NJ87_9APHY</name>
<dbReference type="InterPro" id="IPR036397">
    <property type="entry name" value="RNaseH_sf"/>
</dbReference>
<dbReference type="OrthoDB" id="2797645at2759"/>
<feature type="non-terminal residue" evidence="3">
    <location>
        <position position="295"/>
    </location>
</feature>
<organism evidence="3 4">
    <name type="scientific">Hermanssonia centrifuga</name>
    <dbReference type="NCBI Taxonomy" id="98765"/>
    <lineage>
        <taxon>Eukaryota</taxon>
        <taxon>Fungi</taxon>
        <taxon>Dikarya</taxon>
        <taxon>Basidiomycota</taxon>
        <taxon>Agaricomycotina</taxon>
        <taxon>Agaricomycetes</taxon>
        <taxon>Polyporales</taxon>
        <taxon>Meruliaceae</taxon>
        <taxon>Hermanssonia</taxon>
    </lineage>
</organism>